<dbReference type="InterPro" id="IPR043504">
    <property type="entry name" value="Peptidase_S1_PA_chymotrypsin"/>
</dbReference>
<dbReference type="SUPFAM" id="SSF50494">
    <property type="entry name" value="Trypsin-like serine proteases"/>
    <property type="match status" value="1"/>
</dbReference>
<dbReference type="PANTHER" id="PTHR43343">
    <property type="entry name" value="PEPTIDASE S12"/>
    <property type="match status" value="1"/>
</dbReference>
<accession>A0A1M5XDS5</accession>
<reference evidence="5 6" key="1">
    <citation type="submission" date="2016-11" db="EMBL/GenBank/DDBJ databases">
        <authorList>
            <person name="Jaros S."/>
            <person name="Januszkiewicz K."/>
            <person name="Wedrychowicz H."/>
        </authorList>
    </citation>
    <scope>NUCLEOTIDE SEQUENCE [LARGE SCALE GENOMIC DNA]</scope>
    <source>
        <strain evidence="5 6">DSM 24574</strain>
    </source>
</reference>
<gene>
    <name evidence="5" type="ORF">SAMN04488109_6405</name>
</gene>
<dbReference type="GO" id="GO:0004252">
    <property type="term" value="F:serine-type endopeptidase activity"/>
    <property type="evidence" value="ECO:0007669"/>
    <property type="project" value="InterPro"/>
</dbReference>
<dbReference type="Proteomes" id="UP000184212">
    <property type="component" value="Unassembled WGS sequence"/>
</dbReference>
<dbReference type="Gene3D" id="2.40.10.10">
    <property type="entry name" value="Trypsin-like serine proteases"/>
    <property type="match status" value="2"/>
</dbReference>
<evidence type="ECO:0000256" key="1">
    <source>
        <dbReference type="ARBA" id="ARBA00010541"/>
    </source>
</evidence>
<feature type="transmembrane region" description="Helical" evidence="4">
    <location>
        <begin position="86"/>
        <end position="106"/>
    </location>
</feature>
<keyword evidence="2" id="KW-0645">Protease</keyword>
<proteinExistence type="inferred from homology"/>
<evidence type="ECO:0000256" key="2">
    <source>
        <dbReference type="ARBA" id="ARBA00022670"/>
    </source>
</evidence>
<dbReference type="STRING" id="947013.SAMN04488109_6405"/>
<dbReference type="InterPro" id="IPR051201">
    <property type="entry name" value="Chloro_Bact_Ser_Proteases"/>
</dbReference>
<dbReference type="AlphaFoldDB" id="A0A1M5XDS5"/>
<dbReference type="RefSeq" id="WP_073142724.1">
    <property type="nucleotide sequence ID" value="NZ_FQWQ01000006.1"/>
</dbReference>
<keyword evidence="4" id="KW-1133">Transmembrane helix</keyword>
<evidence type="ECO:0000313" key="5">
    <source>
        <dbReference type="EMBL" id="SHH97644.1"/>
    </source>
</evidence>
<dbReference type="InterPro" id="IPR001940">
    <property type="entry name" value="Peptidase_S1C"/>
</dbReference>
<dbReference type="Pfam" id="PF13365">
    <property type="entry name" value="Trypsin_2"/>
    <property type="match status" value="1"/>
</dbReference>
<sequence length="356" mass="39531">MNTEQDLLDRYAKGALSAQETAALEERMKQDPTFREQVEKHLSLIHALQFYGERSRLLKTLDDAHQEIETPEKVVPLARPAGWKRYWMTAVAASVALISILGTLFMTRSLDTKQTAIYKELRRTVEQIKKSQKLMMEDMAEVKEKPNPSPEAYAGTGFLISSNGYVATSYHVIKESDSVIIENARFGRLKATIVHSDPANDVSILKIEQKLDDLAQPLPYTLSMNEANLAEDVYTLGYPREDIVFGEGSVSALTGFKQNPNAYQVSVPVNPGNSGGPLLNTKGDLVGVISGTQTETMGAAFAIKSTVLMDVIGQVNVDSAALPLTLPKQNTMKNSTRVQQVKRWKDFVFMVRVYKN</sequence>
<comment type="similarity">
    <text evidence="1">Belongs to the peptidase S1C family.</text>
</comment>
<organism evidence="5 6">
    <name type="scientific">Chryseolinea serpens</name>
    <dbReference type="NCBI Taxonomy" id="947013"/>
    <lineage>
        <taxon>Bacteria</taxon>
        <taxon>Pseudomonadati</taxon>
        <taxon>Bacteroidota</taxon>
        <taxon>Cytophagia</taxon>
        <taxon>Cytophagales</taxon>
        <taxon>Fulvivirgaceae</taxon>
        <taxon>Chryseolinea</taxon>
    </lineage>
</organism>
<dbReference type="OrthoDB" id="9766361at2"/>
<evidence type="ECO:0000313" key="6">
    <source>
        <dbReference type="Proteomes" id="UP000184212"/>
    </source>
</evidence>
<keyword evidence="6" id="KW-1185">Reference proteome</keyword>
<protein>
    <submittedName>
        <fullName evidence="5">Trypsin-like peptidase domain-containing protein</fullName>
    </submittedName>
</protein>
<evidence type="ECO:0000256" key="4">
    <source>
        <dbReference type="SAM" id="Phobius"/>
    </source>
</evidence>
<dbReference type="EMBL" id="FQWQ01000006">
    <property type="protein sequence ID" value="SHH97644.1"/>
    <property type="molecule type" value="Genomic_DNA"/>
</dbReference>
<keyword evidence="4" id="KW-0472">Membrane</keyword>
<dbReference type="InterPro" id="IPR009003">
    <property type="entry name" value="Peptidase_S1_PA"/>
</dbReference>
<dbReference type="PRINTS" id="PR00834">
    <property type="entry name" value="PROTEASES2C"/>
</dbReference>
<keyword evidence="4" id="KW-0812">Transmembrane</keyword>
<dbReference type="GO" id="GO:0006508">
    <property type="term" value="P:proteolysis"/>
    <property type="evidence" value="ECO:0007669"/>
    <property type="project" value="UniProtKB-KW"/>
</dbReference>
<keyword evidence="3" id="KW-0378">Hydrolase</keyword>
<evidence type="ECO:0000256" key="3">
    <source>
        <dbReference type="ARBA" id="ARBA00022801"/>
    </source>
</evidence>
<dbReference type="PANTHER" id="PTHR43343:SF3">
    <property type="entry name" value="PROTEASE DO-LIKE 8, CHLOROPLASTIC"/>
    <property type="match status" value="1"/>
</dbReference>
<name>A0A1M5XDS5_9BACT</name>